<evidence type="ECO:0000313" key="1">
    <source>
        <dbReference type="EMBL" id="CRZ78227.1"/>
    </source>
</evidence>
<dbReference type="AlphaFoldDB" id="A0A655Y3I8"/>
<evidence type="ECO:0000313" key="2">
    <source>
        <dbReference type="Proteomes" id="UP000044806"/>
    </source>
</evidence>
<sequence>MKTTEYGVQQISVFWIVFQFNELLGKQLQYFAGFYQKVLQDVFV</sequence>
<organism evidence="1 2">
    <name type="scientific">Vibrio cholerae</name>
    <dbReference type="NCBI Taxonomy" id="666"/>
    <lineage>
        <taxon>Bacteria</taxon>
        <taxon>Pseudomonadati</taxon>
        <taxon>Pseudomonadota</taxon>
        <taxon>Gammaproteobacteria</taxon>
        <taxon>Vibrionales</taxon>
        <taxon>Vibrionaceae</taxon>
        <taxon>Vibrio</taxon>
    </lineage>
</organism>
<dbReference type="EMBL" id="CWOW01000001">
    <property type="protein sequence ID" value="CRZ78227.1"/>
    <property type="molecule type" value="Genomic_DNA"/>
</dbReference>
<dbReference type="Proteomes" id="UP000044806">
    <property type="component" value="Unassembled WGS sequence"/>
</dbReference>
<reference evidence="1 2" key="1">
    <citation type="submission" date="2015-07" db="EMBL/GenBank/DDBJ databases">
        <authorList>
            <consortium name="Pathogen Informatics"/>
        </authorList>
    </citation>
    <scope>NUCLEOTIDE SEQUENCE [LARGE SCALE GENOMIC DNA]</scope>
    <source>
        <strain evidence="1 2">A51</strain>
    </source>
</reference>
<accession>A0A655Y3I8</accession>
<protein>
    <submittedName>
        <fullName evidence="1">Uncharacterized protein</fullName>
    </submittedName>
</protein>
<name>A0A655Y3I8_VIBCL</name>
<gene>
    <name evidence="1" type="ORF">ERS013165_00136</name>
</gene>
<proteinExistence type="predicted"/>